<dbReference type="InterPro" id="IPR029044">
    <property type="entry name" value="Nucleotide-diphossugar_trans"/>
</dbReference>
<accession>A0A497EWZ1</accession>
<dbReference type="PANTHER" id="PTHR43630">
    <property type="entry name" value="POLY-BETA-1,6-N-ACETYL-D-GLUCOSAMINE SYNTHASE"/>
    <property type="match status" value="1"/>
</dbReference>
<dbReference type="PANTHER" id="PTHR43630:SF2">
    <property type="entry name" value="GLYCOSYLTRANSFERASE"/>
    <property type="match status" value="1"/>
</dbReference>
<proteinExistence type="predicted"/>
<dbReference type="CDD" id="cd00761">
    <property type="entry name" value="Glyco_tranf_GTA_type"/>
    <property type="match status" value="1"/>
</dbReference>
<dbReference type="Proteomes" id="UP000272051">
    <property type="component" value="Unassembled WGS sequence"/>
</dbReference>
<dbReference type="Pfam" id="PF00535">
    <property type="entry name" value="Glycos_transf_2"/>
    <property type="match status" value="1"/>
</dbReference>
<dbReference type="AlphaFoldDB" id="A0A497EWZ1"/>
<evidence type="ECO:0000259" key="1">
    <source>
        <dbReference type="Pfam" id="PF00535"/>
    </source>
</evidence>
<name>A0A497EWZ1_9CREN</name>
<protein>
    <recommendedName>
        <fullName evidence="1">Glycosyltransferase 2-like domain-containing protein</fullName>
    </recommendedName>
</protein>
<evidence type="ECO:0000313" key="2">
    <source>
        <dbReference type="EMBL" id="RLE51542.1"/>
    </source>
</evidence>
<comment type="caution">
    <text evidence="2">The sequence shown here is derived from an EMBL/GenBank/DDBJ whole genome shotgun (WGS) entry which is preliminary data.</text>
</comment>
<dbReference type="SUPFAM" id="SSF53448">
    <property type="entry name" value="Nucleotide-diphospho-sugar transferases"/>
    <property type="match status" value="1"/>
</dbReference>
<evidence type="ECO:0000313" key="3">
    <source>
        <dbReference type="Proteomes" id="UP000272051"/>
    </source>
</evidence>
<feature type="domain" description="Glycosyltransferase 2-like" evidence="1">
    <location>
        <begin position="21"/>
        <end position="125"/>
    </location>
</feature>
<organism evidence="2 3">
    <name type="scientific">Thermoproteota archaeon</name>
    <dbReference type="NCBI Taxonomy" id="2056631"/>
    <lineage>
        <taxon>Archaea</taxon>
        <taxon>Thermoproteota</taxon>
    </lineage>
</organism>
<dbReference type="Gene3D" id="3.90.550.10">
    <property type="entry name" value="Spore Coat Polysaccharide Biosynthesis Protein SpsA, Chain A"/>
    <property type="match status" value="1"/>
</dbReference>
<dbReference type="EMBL" id="QMQX01000102">
    <property type="protein sequence ID" value="RLE51542.1"/>
    <property type="molecule type" value="Genomic_DNA"/>
</dbReference>
<sequence length="152" mass="17219">MEFELNSFKNWWFNMTLSLVSITIPTLNSAKTLDKCLKSIAESTYSNIEVIVVDGGSLDNTLEIAEKYGARVVRCDWKLLGARYVGFRESRGDYVLMLDADQVLEPTTVARAVDFLERYGYDMLVLEEQSLSNKGLLGELIQCDRLLIHQAV</sequence>
<reference evidence="2 3" key="1">
    <citation type="submission" date="2018-06" db="EMBL/GenBank/DDBJ databases">
        <title>Extensive metabolic versatility and redundancy in microbially diverse, dynamic hydrothermal sediments.</title>
        <authorList>
            <person name="Dombrowski N."/>
            <person name="Teske A."/>
            <person name="Baker B.J."/>
        </authorList>
    </citation>
    <scope>NUCLEOTIDE SEQUENCE [LARGE SCALE GENOMIC DNA]</scope>
    <source>
        <strain evidence="2">B34_G17</strain>
    </source>
</reference>
<dbReference type="InterPro" id="IPR001173">
    <property type="entry name" value="Glyco_trans_2-like"/>
</dbReference>
<gene>
    <name evidence="2" type="ORF">DRJ33_05750</name>
</gene>